<evidence type="ECO:0000259" key="3">
    <source>
        <dbReference type="Pfam" id="PF13649"/>
    </source>
</evidence>
<dbReference type="Pfam" id="PF13649">
    <property type="entry name" value="Methyltransf_25"/>
    <property type="match status" value="1"/>
</dbReference>
<dbReference type="InterPro" id="IPR041698">
    <property type="entry name" value="Methyltransf_25"/>
</dbReference>
<dbReference type="CDD" id="cd02440">
    <property type="entry name" value="AdoMet_MTases"/>
    <property type="match status" value="1"/>
</dbReference>
<dbReference type="Proteomes" id="UP000654471">
    <property type="component" value="Unassembled WGS sequence"/>
</dbReference>
<evidence type="ECO:0000313" key="4">
    <source>
        <dbReference type="EMBL" id="GGU93896.1"/>
    </source>
</evidence>
<evidence type="ECO:0000256" key="2">
    <source>
        <dbReference type="ARBA" id="ARBA00022679"/>
    </source>
</evidence>
<sequence>MEDVSTPHQARLSGTSWDPQLYLKFMEFRVRPAIELLERVPTDHPAHVYDIGCGPGHITRLLSNRWPDATICGVDNSDEMLRAATDLAPEIEFVRADLDTWMPGTPADVIFANSVFHLIGDHDKLLPRLLGALAPQGVLAAQMPDCYDAPWYQLMCETLMTAGHGGSALGTQQLRDAMSVNSVHTPEFYHRLLSDRVGELDIWTTEYLQVLDGDDPVYAWIKAAGLRPVLNTLPPDDLGVFLGAYLPELRKAYPKMSSGQTLFPFRRTFMVARAT</sequence>
<dbReference type="PANTHER" id="PTHR43861:SF1">
    <property type="entry name" value="TRANS-ACONITATE 2-METHYLTRANSFERASE"/>
    <property type="match status" value="1"/>
</dbReference>
<name>A0ABQ2VMX1_9ACTN</name>
<accession>A0ABQ2VMX1</accession>
<dbReference type="SUPFAM" id="SSF53335">
    <property type="entry name" value="S-adenosyl-L-methionine-dependent methyltransferases"/>
    <property type="match status" value="1"/>
</dbReference>
<comment type="caution">
    <text evidence="4">The sequence shown here is derived from an EMBL/GenBank/DDBJ whole genome shotgun (WGS) entry which is preliminary data.</text>
</comment>
<dbReference type="InterPro" id="IPR029063">
    <property type="entry name" value="SAM-dependent_MTases_sf"/>
</dbReference>
<dbReference type="PANTHER" id="PTHR43861">
    <property type="entry name" value="TRANS-ACONITATE 2-METHYLTRANSFERASE-RELATED"/>
    <property type="match status" value="1"/>
</dbReference>
<dbReference type="InterPro" id="IPR023149">
    <property type="entry name" value="Trans_acon_MeTrfase_C"/>
</dbReference>
<dbReference type="RefSeq" id="WP_189307141.1">
    <property type="nucleotide sequence ID" value="NZ_BMRP01000044.1"/>
</dbReference>
<keyword evidence="1" id="KW-0489">Methyltransferase</keyword>
<organism evidence="4 5">
    <name type="scientific">Streptomyces albospinus</name>
    <dbReference type="NCBI Taxonomy" id="285515"/>
    <lineage>
        <taxon>Bacteria</taxon>
        <taxon>Bacillati</taxon>
        <taxon>Actinomycetota</taxon>
        <taxon>Actinomycetes</taxon>
        <taxon>Kitasatosporales</taxon>
        <taxon>Streptomycetaceae</taxon>
        <taxon>Streptomyces</taxon>
    </lineage>
</organism>
<dbReference type="Gene3D" id="3.40.50.150">
    <property type="entry name" value="Vaccinia Virus protein VP39"/>
    <property type="match status" value="1"/>
</dbReference>
<evidence type="ECO:0000256" key="1">
    <source>
        <dbReference type="ARBA" id="ARBA00022603"/>
    </source>
</evidence>
<gene>
    <name evidence="4" type="primary">tam</name>
    <name evidence="4" type="ORF">GCM10010211_71020</name>
</gene>
<evidence type="ECO:0000313" key="5">
    <source>
        <dbReference type="Proteomes" id="UP000654471"/>
    </source>
</evidence>
<dbReference type="Gene3D" id="1.10.150.290">
    <property type="entry name" value="S-adenosyl-L-methionine-dependent methyltransferases"/>
    <property type="match status" value="1"/>
</dbReference>
<proteinExistence type="predicted"/>
<feature type="domain" description="Methyltransferase" evidence="3">
    <location>
        <begin position="48"/>
        <end position="137"/>
    </location>
</feature>
<keyword evidence="5" id="KW-1185">Reference proteome</keyword>
<protein>
    <submittedName>
        <fullName evidence="4">Trans-aconitate 2-methyltransferase</fullName>
    </submittedName>
</protein>
<keyword evidence="2" id="KW-0808">Transferase</keyword>
<dbReference type="EMBL" id="BMRP01000044">
    <property type="protein sequence ID" value="GGU93896.1"/>
    <property type="molecule type" value="Genomic_DNA"/>
</dbReference>
<reference evidence="5" key="1">
    <citation type="journal article" date="2019" name="Int. J. Syst. Evol. Microbiol.">
        <title>The Global Catalogue of Microorganisms (GCM) 10K type strain sequencing project: providing services to taxonomists for standard genome sequencing and annotation.</title>
        <authorList>
            <consortium name="The Broad Institute Genomics Platform"/>
            <consortium name="The Broad Institute Genome Sequencing Center for Infectious Disease"/>
            <person name="Wu L."/>
            <person name="Ma J."/>
        </authorList>
    </citation>
    <scope>NUCLEOTIDE SEQUENCE [LARGE SCALE GENOMIC DNA]</scope>
    <source>
        <strain evidence="5">JCM 3399</strain>
    </source>
</reference>